<dbReference type="GO" id="GO:0000271">
    <property type="term" value="P:polysaccharide biosynthetic process"/>
    <property type="evidence" value="ECO:0007669"/>
    <property type="project" value="TreeGrafter"/>
</dbReference>
<dbReference type="PANTHER" id="PTHR30244:SF34">
    <property type="entry name" value="DTDP-4-AMINO-4,6-DIDEOXYGALACTOSE TRANSAMINASE"/>
    <property type="match status" value="1"/>
</dbReference>
<protein>
    <submittedName>
        <fullName evidence="1">Putative DegT/DnrJ/EryC1/StrS aminotransferase family protein</fullName>
    </submittedName>
</protein>
<dbReference type="CDD" id="cd00616">
    <property type="entry name" value="AHBA_syn"/>
    <property type="match status" value="1"/>
</dbReference>
<gene>
    <name evidence="1" type="ORF">MM171A01100_0012</name>
</gene>
<keyword evidence="1" id="KW-0808">Transferase</keyword>
<dbReference type="SUPFAM" id="SSF53383">
    <property type="entry name" value="PLP-dependent transferases"/>
    <property type="match status" value="1"/>
</dbReference>
<sequence>MGNLAIHGGKPTASENIPIAKPVFSQKAMEDAVEVLKSRYVVQGPKVKEFEDKFREKTGAKYAYAVNSGTAALHIAFLSFLKPGDEVIVPSFTFIATASTVFFSQGKPVFADIDEETFIIDPEDVKEKITPRTKAIVPVHLFGSAANMDALYELAADHDLIIVNDSAQAHGTEVNGRDIGSLDHINCYSFYPSKSMTTAEGGMVTTNSEEHDRLGRLLRAHGDDARYHHVVLGLNYRLTEIAAVIGLDQLSKLDDFIAKRRNRGAQLREKISKIDGLHPQRIGNNVNSSYSYFTLTMDTSRYSCTRDEFIDALRAENISAAVHYPVPLTKQPAITDLMKPEKCPVSEDVSKRIFSLPMFPDLTDENIRDIVAGVEKVASHYLI</sequence>
<reference evidence="1" key="1">
    <citation type="submission" date="2020-03" db="EMBL/GenBank/DDBJ databases">
        <title>The deep terrestrial virosphere.</title>
        <authorList>
            <person name="Holmfeldt K."/>
            <person name="Nilsson E."/>
            <person name="Simone D."/>
            <person name="Lopez-Fernandez M."/>
            <person name="Wu X."/>
            <person name="de Brujin I."/>
            <person name="Lundin D."/>
            <person name="Andersson A."/>
            <person name="Bertilsson S."/>
            <person name="Dopson M."/>
        </authorList>
    </citation>
    <scope>NUCLEOTIDE SEQUENCE</scope>
    <source>
        <strain evidence="1">MM171A01100</strain>
    </source>
</reference>
<dbReference type="InterPro" id="IPR015421">
    <property type="entry name" value="PyrdxlP-dep_Trfase_major"/>
</dbReference>
<accession>A0A6M3M3K5</accession>
<keyword evidence="1" id="KW-0032">Aminotransferase</keyword>
<dbReference type="EMBL" id="MT143646">
    <property type="protein sequence ID" value="QJA99378.1"/>
    <property type="molecule type" value="Genomic_DNA"/>
</dbReference>
<dbReference type="GO" id="GO:0008483">
    <property type="term" value="F:transaminase activity"/>
    <property type="evidence" value="ECO:0007669"/>
    <property type="project" value="UniProtKB-KW"/>
</dbReference>
<proteinExistence type="predicted"/>
<dbReference type="PANTHER" id="PTHR30244">
    <property type="entry name" value="TRANSAMINASE"/>
    <property type="match status" value="1"/>
</dbReference>
<dbReference type="AlphaFoldDB" id="A0A6M3M3K5"/>
<dbReference type="Gene3D" id="3.90.1150.10">
    <property type="entry name" value="Aspartate Aminotransferase, domain 1"/>
    <property type="match status" value="1"/>
</dbReference>
<name>A0A6M3M3K5_9ZZZZ</name>
<dbReference type="InterPro" id="IPR015422">
    <property type="entry name" value="PyrdxlP-dep_Trfase_small"/>
</dbReference>
<dbReference type="PIRSF" id="PIRSF000390">
    <property type="entry name" value="PLP_StrS"/>
    <property type="match status" value="1"/>
</dbReference>
<dbReference type="GO" id="GO:0030170">
    <property type="term" value="F:pyridoxal phosphate binding"/>
    <property type="evidence" value="ECO:0007669"/>
    <property type="project" value="TreeGrafter"/>
</dbReference>
<dbReference type="Gene3D" id="3.40.640.10">
    <property type="entry name" value="Type I PLP-dependent aspartate aminotransferase-like (Major domain)"/>
    <property type="match status" value="1"/>
</dbReference>
<evidence type="ECO:0000313" key="1">
    <source>
        <dbReference type="EMBL" id="QJA99378.1"/>
    </source>
</evidence>
<dbReference type="InterPro" id="IPR015424">
    <property type="entry name" value="PyrdxlP-dep_Trfase"/>
</dbReference>
<dbReference type="InterPro" id="IPR000653">
    <property type="entry name" value="DegT/StrS_aminotransferase"/>
</dbReference>
<dbReference type="Pfam" id="PF01041">
    <property type="entry name" value="DegT_DnrJ_EryC1"/>
    <property type="match status" value="1"/>
</dbReference>
<organism evidence="1">
    <name type="scientific">viral metagenome</name>
    <dbReference type="NCBI Taxonomy" id="1070528"/>
    <lineage>
        <taxon>unclassified sequences</taxon>
        <taxon>metagenomes</taxon>
        <taxon>organismal metagenomes</taxon>
    </lineage>
</organism>